<organism evidence="1 2">
    <name type="scientific">Shouchella lehensis G1</name>
    <dbReference type="NCBI Taxonomy" id="1246626"/>
    <lineage>
        <taxon>Bacteria</taxon>
        <taxon>Bacillati</taxon>
        <taxon>Bacillota</taxon>
        <taxon>Bacilli</taxon>
        <taxon>Bacillales</taxon>
        <taxon>Bacillaceae</taxon>
        <taxon>Shouchella</taxon>
    </lineage>
</organism>
<dbReference type="PANTHER" id="PTHR38448">
    <property type="entry name" value="REGULATORY PROTEIN YLBF-RELATED"/>
    <property type="match status" value="1"/>
</dbReference>
<dbReference type="InterPro" id="IPR052767">
    <property type="entry name" value="Bact_com_dev_regulator"/>
</dbReference>
<dbReference type="InterPro" id="IPR023378">
    <property type="entry name" value="YheA/YmcA-like_dom_sf"/>
</dbReference>
<dbReference type="Pfam" id="PF06133">
    <property type="entry name" value="Com_YlbF"/>
    <property type="match status" value="1"/>
</dbReference>
<dbReference type="InterPro" id="IPR010368">
    <property type="entry name" value="Com_YlbF"/>
</dbReference>
<evidence type="ECO:0000313" key="1">
    <source>
        <dbReference type="EMBL" id="AIC94755.1"/>
    </source>
</evidence>
<dbReference type="PANTHER" id="PTHR38448:SF1">
    <property type="entry name" value="YLBF FAMILY REGULATOR"/>
    <property type="match status" value="1"/>
</dbReference>
<dbReference type="KEGG" id="ble:BleG1_2177"/>
<keyword evidence="2" id="KW-1185">Reference proteome</keyword>
<accession>A0A060LYA0</accession>
<proteinExistence type="predicted"/>
<dbReference type="RefSeq" id="WP_038480574.1">
    <property type="nucleotide sequence ID" value="NZ_CP003923.1"/>
</dbReference>
<dbReference type="PIRSF" id="PIRSF021287">
    <property type="entry name" value="Biofilm_formation_YmcA"/>
    <property type="match status" value="1"/>
</dbReference>
<dbReference type="EMBL" id="CP003923">
    <property type="protein sequence ID" value="AIC94755.1"/>
    <property type="molecule type" value="Genomic_DNA"/>
</dbReference>
<reference evidence="1 2" key="1">
    <citation type="journal article" date="2014" name="Gene">
        <title>A comparative genomic analysis of the alkalitolerant soil bacterium Bacillus lehensis G1.</title>
        <authorList>
            <person name="Noor Y.M."/>
            <person name="Samsulrizal N.H."/>
            <person name="Jema'on N.A."/>
            <person name="Low K.O."/>
            <person name="Ramli A.N."/>
            <person name="Alias N.I."/>
            <person name="Damis S.I."/>
            <person name="Fuzi S.F."/>
            <person name="Isa M.N."/>
            <person name="Murad A.M."/>
            <person name="Raih M.F."/>
            <person name="Bakar F.D."/>
            <person name="Najimudin N."/>
            <person name="Mahadi N.M."/>
            <person name="Illias R.M."/>
        </authorList>
    </citation>
    <scope>NUCLEOTIDE SEQUENCE [LARGE SCALE GENOMIC DNA]</scope>
    <source>
        <strain evidence="1 2">G1</strain>
    </source>
</reference>
<protein>
    <submittedName>
        <fullName evidence="1">Biofilm formation protein YmcA</fullName>
    </submittedName>
</protein>
<dbReference type="STRING" id="1246626.BleG1_2177"/>
<gene>
    <name evidence="1" type="ORF">BleG1_2177</name>
</gene>
<dbReference type="HOGENOM" id="CLU_141458_1_0_9"/>
<dbReference type="OrthoDB" id="2167788at2"/>
<dbReference type="Gene3D" id="1.20.1500.10">
    <property type="entry name" value="YheA/YmcA-like"/>
    <property type="match status" value="1"/>
</dbReference>
<dbReference type="Proteomes" id="UP000027142">
    <property type="component" value="Chromosome"/>
</dbReference>
<name>A0A060LYA0_9BACI</name>
<sequence>MSTLYTRKDIREKAKELATMLAQTEEVDFFKRAEKKINEHLRVQEMIAEIKKHQKEAVNLRHYGKLEAMKEVEAKIDELHNQIDEIPLVQEFKRSQIEVNELLQVITNTVSKRVTDEIVRSMDGDVMRGTTTKSPFHQC</sequence>
<dbReference type="PATRIC" id="fig|1246626.3.peg.2174"/>
<dbReference type="eggNOG" id="COG4550">
    <property type="taxonomic scope" value="Bacteria"/>
</dbReference>
<dbReference type="AlphaFoldDB" id="A0A060LYA0"/>
<evidence type="ECO:0000313" key="2">
    <source>
        <dbReference type="Proteomes" id="UP000027142"/>
    </source>
</evidence>
<dbReference type="SUPFAM" id="SSF158622">
    <property type="entry name" value="YheA/YmcA-like"/>
    <property type="match status" value="1"/>
</dbReference>
<dbReference type="InterPro" id="IPR016783">
    <property type="entry name" value="Biofilm_formation_YmcA"/>
</dbReference>